<dbReference type="EMBL" id="BAAANO010000020">
    <property type="protein sequence ID" value="GAA2010987.1"/>
    <property type="molecule type" value="Genomic_DNA"/>
</dbReference>
<comment type="caution">
    <text evidence="2">The sequence shown here is derived from an EMBL/GenBank/DDBJ whole genome shotgun (WGS) entry which is preliminary data.</text>
</comment>
<evidence type="ECO:0000313" key="3">
    <source>
        <dbReference type="Proteomes" id="UP001500755"/>
    </source>
</evidence>
<accession>A0ABP5F0B1</accession>
<keyword evidence="3" id="KW-1185">Reference proteome</keyword>
<dbReference type="RefSeq" id="WP_344309817.1">
    <property type="nucleotide sequence ID" value="NZ_BAAANO010000020.1"/>
</dbReference>
<proteinExistence type="predicted"/>
<dbReference type="InterPro" id="IPR050580">
    <property type="entry name" value="2H_phosphoesterase_YjcG-like"/>
</dbReference>
<dbReference type="Pfam" id="PF13563">
    <property type="entry name" value="2_5_RNA_ligase2"/>
    <property type="match status" value="1"/>
</dbReference>
<dbReference type="GO" id="GO:0016874">
    <property type="term" value="F:ligase activity"/>
    <property type="evidence" value="ECO:0007669"/>
    <property type="project" value="UniProtKB-KW"/>
</dbReference>
<name>A0ABP5F0B1_9MICO</name>
<feature type="region of interest" description="Disordered" evidence="1">
    <location>
        <begin position="1"/>
        <end position="25"/>
    </location>
</feature>
<feature type="compositionally biased region" description="Pro residues" evidence="1">
    <location>
        <begin position="9"/>
        <end position="19"/>
    </location>
</feature>
<dbReference type="PANTHER" id="PTHR40037:SF1">
    <property type="entry name" value="PHOSPHOESTERASE SAOUHSC_00951-RELATED"/>
    <property type="match status" value="1"/>
</dbReference>
<dbReference type="Proteomes" id="UP001500755">
    <property type="component" value="Unassembled WGS sequence"/>
</dbReference>
<evidence type="ECO:0000313" key="2">
    <source>
        <dbReference type="EMBL" id="GAA2010987.1"/>
    </source>
</evidence>
<dbReference type="PANTHER" id="PTHR40037">
    <property type="entry name" value="PHOSPHOESTERASE YJCG-RELATED"/>
    <property type="match status" value="1"/>
</dbReference>
<keyword evidence="2" id="KW-0436">Ligase</keyword>
<dbReference type="Gene3D" id="3.90.1140.10">
    <property type="entry name" value="Cyclic phosphodiesterase"/>
    <property type="match status" value="1"/>
</dbReference>
<dbReference type="InterPro" id="IPR009097">
    <property type="entry name" value="Cyclic_Pdiesterase"/>
</dbReference>
<protein>
    <submittedName>
        <fullName evidence="2">2'-5' RNA ligase family protein</fullName>
    </submittedName>
</protein>
<organism evidence="2 3">
    <name type="scientific">Brevibacterium samyangense</name>
    <dbReference type="NCBI Taxonomy" id="366888"/>
    <lineage>
        <taxon>Bacteria</taxon>
        <taxon>Bacillati</taxon>
        <taxon>Actinomycetota</taxon>
        <taxon>Actinomycetes</taxon>
        <taxon>Micrococcales</taxon>
        <taxon>Brevibacteriaceae</taxon>
        <taxon>Brevibacterium</taxon>
    </lineage>
</organism>
<sequence length="205" mass="22266">MTASFAPQWGPPPGAPTAPEPDENGMVSIGVTLELPEPFAGQLRRVRLGFGDEAARTVPAHITVIPPMEIPVHSWPVVREEIRRVANETSPFVIRLRGTGTFLPTSPVVFIAVARGIVECEQLSARLRTGVLNQPLSFPYHPHVTIAQGLPEPVLDEAFESLADFDASFMVHGFGVYFHGTSVGEDGVSGSDEEWELFDRVPFGP</sequence>
<dbReference type="SUPFAM" id="SSF55144">
    <property type="entry name" value="LigT-like"/>
    <property type="match status" value="1"/>
</dbReference>
<reference evidence="3" key="1">
    <citation type="journal article" date="2019" name="Int. J. Syst. Evol. Microbiol.">
        <title>The Global Catalogue of Microorganisms (GCM) 10K type strain sequencing project: providing services to taxonomists for standard genome sequencing and annotation.</title>
        <authorList>
            <consortium name="The Broad Institute Genomics Platform"/>
            <consortium name="The Broad Institute Genome Sequencing Center for Infectious Disease"/>
            <person name="Wu L."/>
            <person name="Ma J."/>
        </authorList>
    </citation>
    <scope>NUCLEOTIDE SEQUENCE [LARGE SCALE GENOMIC DNA]</scope>
    <source>
        <strain evidence="3">JCM 14546</strain>
    </source>
</reference>
<evidence type="ECO:0000256" key="1">
    <source>
        <dbReference type="SAM" id="MobiDB-lite"/>
    </source>
</evidence>
<gene>
    <name evidence="2" type="ORF">GCM10009755_22880</name>
</gene>